<feature type="compositionally biased region" description="Basic residues" evidence="2">
    <location>
        <begin position="2259"/>
        <end position="2273"/>
    </location>
</feature>
<feature type="compositionally biased region" description="Polar residues" evidence="2">
    <location>
        <begin position="2415"/>
        <end position="2431"/>
    </location>
</feature>
<feature type="compositionally biased region" description="Acidic residues" evidence="2">
    <location>
        <begin position="2383"/>
        <end position="2393"/>
    </location>
</feature>
<gene>
    <name evidence="3" type="ORF">PDE_02600</name>
</gene>
<dbReference type="EMBL" id="KB644410">
    <property type="protein sequence ID" value="EPS27656.1"/>
    <property type="molecule type" value="Genomic_DNA"/>
</dbReference>
<feature type="compositionally biased region" description="Basic and acidic residues" evidence="2">
    <location>
        <begin position="149"/>
        <end position="159"/>
    </location>
</feature>
<feature type="region of interest" description="Disordered" evidence="2">
    <location>
        <begin position="2306"/>
        <end position="2325"/>
    </location>
</feature>
<feature type="region of interest" description="Disordered" evidence="2">
    <location>
        <begin position="1"/>
        <end position="92"/>
    </location>
</feature>
<feature type="compositionally biased region" description="Polar residues" evidence="2">
    <location>
        <begin position="303"/>
        <end position="313"/>
    </location>
</feature>
<evidence type="ECO:0000256" key="2">
    <source>
        <dbReference type="SAM" id="MobiDB-lite"/>
    </source>
</evidence>
<feature type="region of interest" description="Disordered" evidence="2">
    <location>
        <begin position="1931"/>
        <end position="1954"/>
    </location>
</feature>
<sequence>MPSQDRELVRHPGVPTESRRPSIPMWDSSDPERAPPPLPMNPRSMSPATRSNVSPNIQAVAAKFADKASETAPSNYTINPMPNKTSSPERSLVKGHYHKRMQSLQPADTKSDARSEFLNYLESRSPERPLRATIVDPIDKAQDINKGSEPSRPKTADRELPSFMSSRYLSKPILGESTPTSATMLALQNMQLPAELDPPSPSKPPKMIADRPAAEQPSHTMDTLANQIHSLTDIASSLQREMANLSRRSKDNATDLISLKAATNARDEDIRKSLKDLTSNLTSKLLDGELTRLDLSAILKSSEGPNSSELDSSPKSKRSYSAARLPSPNPFAFDRDLCVSPGPITDGSASIALLEKVLREMATKEGEERLLELVDEIKSRPAATDSDKDTNSKITTMLEEILNLVKEGPSKSALVRSLSGRGNGPGSDTNTEIARSASAGSVLDPSSTNRALDVAKNNLSVPGTESMMPLLQSVKNSVMESGGMTNSVKALVRELRGEVLGMGRDIARKLEAIEASRETEELEKPPQSATPEEVAAVVNDSLHDLRDQLAATINESREHTSELSHIRAAFNNNEIYSAVKKALDEFEFPMPVPAQPQGPVMEKEDILETVREAWETYKPEIELQNFGLERDEILECLAEGLKDYQPKHEQSVTYEQVLDAIQTGLRNYTPPQLELPPMITRDEIILTIRECLERSDTTARAGDEEHAQQLHSMREEILQAIAERATPDETHRGINEEHLHHLTVMREDILQAIAERAASDEGSRGMDEEHIHHLNALREDILQAIAARAVPEHVNEALRDEHLQHLNTLREEIIQAISDRIPENGPREIDGEQVQYLNAMREDILQAIAERATDDPTSRAHDEEHLQQLNALRDEILQAIADRIPDHSPRELDEEHLRQLNAMREELLQAISERPPVETSPRGADEEHIHHLHAVRDEIIQAITERAAHNEAPQGLNEEQLHHLNEIRDEILNALTGPLATQSLVSRESYDSGLGRDEIVSAVSDSLEAHFVSSKASEEPRITHKDVVNAVNDAFSAQQMALTLPTSSPISREEIMAAIADGIEMSQKPHEASISREDIMAAIADGIEMSQKPAESTVTREDIISAVADGIELSQKPSESALVPSVQPSLTREEIVEAVTEALERSQQADKTALSTAVQEPSITREELFNAVVDGIESANTMTREIELNKDDLMEAISAGLQEANSNTNSNIGDQVMERLQELVSGMKEEFKQYSAANGKDTEQVLDAVKDGLEVVRREIESYVATAAEVSGKHEIIDTVKDGFRLLQADLEKTINDASLANAPRGNPDTTELLDAMEKEFEHLRGTISTLLLRDSATSDKDEILDAIRDVSEQNKAKSEDEKILSTIRTEFESLRERMDMSIVPAGAGSEKDEIIAAIREHLDTLREETLSRKDGGESTLSATSELLDVFHDNMDAIRNDLQRLMEQPAAFDSSEIMETIKEGLSDVKHQIESIRVAQKDSEEAEAVRGNELMLAKEASFGSEIDSLKILITELQTKVESIDSTPRMAEAPEDALKQSHLDELFTAVQEIQVAMGAFSDLGKTPDLHEAAARKEDTDTIQELLMSTKTQLEEIKFPSQDELASSQHIATLEATVNEAKDSIAELSARLEADAPTKAEIGALEGLIKDVWVTLEEIKTKTLEREQEDPEADTDKLMKSDLQTVEAMIFEVKTQIDELKLPDVETIPSKEEISDLAALVTDFREKMEVNNDLTAQGFEARKVEHGGLAEKIEEAKLVVGELGEELKSKLDGSSEGLTELKQLLEGLALTAESFSTVESIKELTDLINREFERARGEEDAGRLEKEERDAAAMVKHDETRAAIIVELTTKIDDKIAEVLAKYEDAHASLHAKLSESEERDLAQTEAVASTKSLAEELKLVIGEMGTSVTETCERIGVDTKALFEKVDESYNRMEEMQNQTKSEQEQARSETQRATAATERVESKLLEFHPQILEAVNEILTTVNRHYDHSQKSSEEFRSELSALPSTFPSMLPALPPAESDDPIQSKLNDILENTKNSQVQEVLNTLLDHSKNDQLHAKLDRLLERGSGNEEIYEKLNQLLDHVTNGNNSVHDKLDALLERPVPVLDPDHSVTQMMKLDEMHKDIMENTRRMNEMFAVQSALVAEDTERKRREAEDAAIALERRNAQREQVEAEIIGLHEEKDSLLKMIHSLKAEKDELVKQHTKLNKEVSGLETALEIRHEEMQQMEERADGLEKRILEGVLDHARTILLSRSGTGHAVGLRRNRSTRSSRARARSPSVISTTSTARDSRDARSLLGNGVGMALKRRTPATSQVGYAPTQPNIGKERRILSLSHVMGNRGPDRQVSANSGITSLKRSHSVKSNFSLRKTSMPNHPSVSNKENEAFPEEDEGDSEIESHVGTERRSSYAPTDRKTSYAETCTDSMCSGPTESVLSRGRRPSGMSIGSADISPNEEHDQEAPSFIAGDDQHYTSISQMESDDGEDARTAREDDAEDHEENAKYSESVEVQDAAHQADLEAEVLNMLEPAAEPPVSVA</sequence>
<dbReference type="Proteomes" id="UP000019376">
    <property type="component" value="Unassembled WGS sequence"/>
</dbReference>
<name>S7ZG75_PENO1</name>
<dbReference type="OrthoDB" id="5423371at2759"/>
<feature type="region of interest" description="Disordered" evidence="2">
    <location>
        <begin position="193"/>
        <end position="217"/>
    </location>
</feature>
<feature type="compositionally biased region" description="Basic and acidic residues" evidence="2">
    <location>
        <begin position="2394"/>
        <end position="2414"/>
    </location>
</feature>
<organism evidence="3 4">
    <name type="scientific">Penicillium oxalicum (strain 114-2 / CGMCC 5302)</name>
    <name type="common">Penicillium decumbens</name>
    <dbReference type="NCBI Taxonomy" id="933388"/>
    <lineage>
        <taxon>Eukaryota</taxon>
        <taxon>Fungi</taxon>
        <taxon>Dikarya</taxon>
        <taxon>Ascomycota</taxon>
        <taxon>Pezizomycotina</taxon>
        <taxon>Eurotiomycetes</taxon>
        <taxon>Eurotiomycetidae</taxon>
        <taxon>Eurotiales</taxon>
        <taxon>Aspergillaceae</taxon>
        <taxon>Penicillium</taxon>
    </lineage>
</organism>
<evidence type="ECO:0000313" key="3">
    <source>
        <dbReference type="EMBL" id="EPS27656.1"/>
    </source>
</evidence>
<keyword evidence="4" id="KW-1185">Reference proteome</keyword>
<feature type="region of interest" description="Disordered" evidence="2">
    <location>
        <begin position="2335"/>
        <end position="2508"/>
    </location>
</feature>
<feature type="compositionally biased region" description="Basic and acidic residues" evidence="2">
    <location>
        <begin position="1"/>
        <end position="10"/>
    </location>
</feature>
<feature type="region of interest" description="Disordered" evidence="2">
    <location>
        <begin position="301"/>
        <end position="323"/>
    </location>
</feature>
<dbReference type="STRING" id="933388.S7ZG75"/>
<feature type="region of interest" description="Disordered" evidence="2">
    <location>
        <begin position="137"/>
        <end position="159"/>
    </location>
</feature>
<evidence type="ECO:0000256" key="1">
    <source>
        <dbReference type="SAM" id="Coils"/>
    </source>
</evidence>
<feature type="compositionally biased region" description="Polar residues" evidence="2">
    <location>
        <begin position="2308"/>
        <end position="2321"/>
    </location>
</feature>
<keyword evidence="1" id="KW-0175">Coiled coil</keyword>
<reference evidence="3 4" key="1">
    <citation type="journal article" date="2013" name="PLoS ONE">
        <title>Genomic and secretomic analyses reveal unique features of the lignocellulolytic enzyme system of Penicillium decumbens.</title>
        <authorList>
            <person name="Liu G."/>
            <person name="Zhang L."/>
            <person name="Wei X."/>
            <person name="Zou G."/>
            <person name="Qin Y."/>
            <person name="Ma L."/>
            <person name="Li J."/>
            <person name="Zheng H."/>
            <person name="Wang S."/>
            <person name="Wang C."/>
            <person name="Xun L."/>
            <person name="Zhao G.-P."/>
            <person name="Zhou Z."/>
            <person name="Qu Y."/>
        </authorList>
    </citation>
    <scope>NUCLEOTIDE SEQUENCE [LARGE SCALE GENOMIC DNA]</scope>
    <source>
        <strain evidence="4">114-2 / CGMCC 5302</strain>
    </source>
</reference>
<proteinExistence type="predicted"/>
<accession>S7ZG75</accession>
<feature type="coiled-coil region" evidence="1">
    <location>
        <begin position="2142"/>
        <end position="2235"/>
    </location>
</feature>
<dbReference type="HOGENOM" id="CLU_000589_0_0_1"/>
<dbReference type="eggNOG" id="ENOG502S40N">
    <property type="taxonomic scope" value="Eukaryota"/>
</dbReference>
<feature type="compositionally biased region" description="Basic and acidic residues" evidence="2">
    <location>
        <begin position="1940"/>
        <end position="1949"/>
    </location>
</feature>
<dbReference type="PhylomeDB" id="S7ZG75"/>
<feature type="region of interest" description="Disordered" evidence="2">
    <location>
        <begin position="2256"/>
        <end position="2294"/>
    </location>
</feature>
<feature type="compositionally biased region" description="Polar residues" evidence="2">
    <location>
        <begin position="43"/>
        <end position="57"/>
    </location>
</feature>
<feature type="compositionally biased region" description="Polar residues" evidence="2">
    <location>
        <begin position="71"/>
        <end position="89"/>
    </location>
</feature>
<feature type="coiled-coil region" evidence="1">
    <location>
        <begin position="221"/>
        <end position="248"/>
    </location>
</feature>
<evidence type="ECO:0008006" key="5">
    <source>
        <dbReference type="Google" id="ProtNLM"/>
    </source>
</evidence>
<dbReference type="PANTHER" id="PTHR45615:SF66">
    <property type="entry name" value="CARD DOMAIN-CONTAINING PROTEIN"/>
    <property type="match status" value="1"/>
</dbReference>
<feature type="compositionally biased region" description="Polar residues" evidence="2">
    <location>
        <begin position="2344"/>
        <end position="2378"/>
    </location>
</feature>
<evidence type="ECO:0000313" key="4">
    <source>
        <dbReference type="Proteomes" id="UP000019376"/>
    </source>
</evidence>
<protein>
    <recommendedName>
        <fullName evidence="5">Chromosome segregation ATPase family protein</fullName>
    </recommendedName>
</protein>
<dbReference type="PANTHER" id="PTHR45615">
    <property type="entry name" value="MYOSIN HEAVY CHAIN, NON-MUSCLE"/>
    <property type="match status" value="1"/>
</dbReference>